<dbReference type="InterPro" id="IPR042267">
    <property type="entry name" value="VTC_sf"/>
</dbReference>
<keyword evidence="3" id="KW-1185">Reference proteome</keyword>
<dbReference type="RefSeq" id="WP_250858530.1">
    <property type="nucleotide sequence ID" value="NZ_JAGSOJ010000001.1"/>
</dbReference>
<accession>A0A9J6NYM3</accession>
<evidence type="ECO:0000313" key="3">
    <source>
        <dbReference type="Proteomes" id="UP001056429"/>
    </source>
</evidence>
<gene>
    <name evidence="2" type="ORF">KDK92_07275</name>
</gene>
<dbReference type="Proteomes" id="UP001056429">
    <property type="component" value="Unassembled WGS sequence"/>
</dbReference>
<protein>
    <submittedName>
        <fullName evidence="2">Polyphosphate polymerase domain-containing protein</fullName>
    </submittedName>
</protein>
<dbReference type="CDD" id="cd07750">
    <property type="entry name" value="PolyPPase_VTC_like"/>
    <property type="match status" value="1"/>
</dbReference>
<dbReference type="InterPro" id="IPR018966">
    <property type="entry name" value="VTC_domain"/>
</dbReference>
<comment type="caution">
    <text evidence="2">The sequence shown here is derived from an EMBL/GenBank/DDBJ whole genome shotgun (WGS) entry which is preliminary data.</text>
</comment>
<sequence>MRHELKYMVNKLEYKVLVKRLEKILKRDSNSSDEGYAITSLYFDDMYNNAYRQKVEGEAVRHKYRIRYYNNDLSFIKLERKSKVNQMTMKKGVPLSKEEVQMIYRGDIEFLLSKEESLYREFYCEIKHKLLKPKVIVKYERDAFTHPVGDMRVTFDRNVKTANMETNIFNEDISFVPILDPNQVIVEIKFNGVISDHIQSIMQMGHVTQASTSKYVLSRKYNIDF</sequence>
<evidence type="ECO:0000313" key="2">
    <source>
        <dbReference type="EMBL" id="MCM1989538.1"/>
    </source>
</evidence>
<organism evidence="2 3">
    <name type="scientific">Oceanirhabdus seepicola</name>
    <dbReference type="NCBI Taxonomy" id="2828781"/>
    <lineage>
        <taxon>Bacteria</taxon>
        <taxon>Bacillati</taxon>
        <taxon>Bacillota</taxon>
        <taxon>Clostridia</taxon>
        <taxon>Eubacteriales</taxon>
        <taxon>Clostridiaceae</taxon>
        <taxon>Oceanirhabdus</taxon>
    </lineage>
</organism>
<dbReference type="AlphaFoldDB" id="A0A9J6NYM3"/>
<reference evidence="2" key="2">
    <citation type="submission" date="2021-04" db="EMBL/GenBank/DDBJ databases">
        <authorList>
            <person name="Dong X."/>
        </authorList>
    </citation>
    <scope>NUCLEOTIDE SEQUENCE</scope>
    <source>
        <strain evidence="2">ZWT</strain>
    </source>
</reference>
<dbReference type="Pfam" id="PF09359">
    <property type="entry name" value="VTC"/>
    <property type="match status" value="1"/>
</dbReference>
<reference evidence="2" key="1">
    <citation type="journal article" date="2021" name="mSystems">
        <title>Bacteria and Archaea Synergistically Convert Glycine Betaine to Biogenic Methane in the Formosa Cold Seep of the South China Sea.</title>
        <authorList>
            <person name="Li L."/>
            <person name="Zhang W."/>
            <person name="Zhang S."/>
            <person name="Song L."/>
            <person name="Sun Q."/>
            <person name="Zhang H."/>
            <person name="Xiang H."/>
            <person name="Dong X."/>
        </authorList>
    </citation>
    <scope>NUCLEOTIDE SEQUENCE</scope>
    <source>
        <strain evidence="2">ZWT</strain>
    </source>
</reference>
<dbReference type="EMBL" id="JAGSOJ010000001">
    <property type="protein sequence ID" value="MCM1989538.1"/>
    <property type="molecule type" value="Genomic_DNA"/>
</dbReference>
<name>A0A9J6NYM3_9CLOT</name>
<feature type="domain" description="VTC" evidence="1">
    <location>
        <begin position="2"/>
        <end position="219"/>
    </location>
</feature>
<dbReference type="GO" id="GO:0006799">
    <property type="term" value="P:polyphosphate biosynthetic process"/>
    <property type="evidence" value="ECO:0007669"/>
    <property type="project" value="UniProtKB-ARBA"/>
</dbReference>
<proteinExistence type="predicted"/>
<dbReference type="Gene3D" id="3.20.100.30">
    <property type="entry name" value="VTC, catalytic tunnel domain"/>
    <property type="match status" value="1"/>
</dbReference>
<evidence type="ECO:0000259" key="1">
    <source>
        <dbReference type="Pfam" id="PF09359"/>
    </source>
</evidence>